<reference evidence="4" key="1">
    <citation type="submission" date="2022-06" db="EMBL/GenBank/DDBJ databases">
        <title>Ornithinimicrobium HY1793.</title>
        <authorList>
            <person name="Huang Y."/>
        </authorList>
    </citation>
    <scope>NUCLEOTIDE SEQUENCE</scope>
    <source>
        <strain evidence="4">HY1793</strain>
    </source>
</reference>
<evidence type="ECO:0000256" key="1">
    <source>
        <dbReference type="PROSITE-ProRule" id="PRU00409"/>
    </source>
</evidence>
<protein>
    <recommendedName>
        <fullName evidence="3">ATP-grasp domain-containing protein</fullName>
    </recommendedName>
</protein>
<keyword evidence="1" id="KW-0067">ATP-binding</keyword>
<dbReference type="EMBL" id="CP099489">
    <property type="protein sequence ID" value="USQ78587.1"/>
    <property type="molecule type" value="Genomic_DNA"/>
</dbReference>
<dbReference type="InterPro" id="IPR029465">
    <property type="entry name" value="ATPgrasp_TupA"/>
</dbReference>
<evidence type="ECO:0000259" key="3">
    <source>
        <dbReference type="PROSITE" id="PS50975"/>
    </source>
</evidence>
<feature type="coiled-coil region" evidence="2">
    <location>
        <begin position="20"/>
        <end position="61"/>
    </location>
</feature>
<keyword evidence="1" id="KW-0547">Nucleotide-binding</keyword>
<organism evidence="4 5">
    <name type="scientific">Ornithinimicrobium faecis</name>
    <dbReference type="NCBI Taxonomy" id="2934158"/>
    <lineage>
        <taxon>Bacteria</taxon>
        <taxon>Bacillati</taxon>
        <taxon>Actinomycetota</taxon>
        <taxon>Actinomycetes</taxon>
        <taxon>Micrococcales</taxon>
        <taxon>Ornithinimicrobiaceae</taxon>
        <taxon>Ornithinimicrobium</taxon>
    </lineage>
</organism>
<feature type="domain" description="ATP-grasp" evidence="3">
    <location>
        <begin position="109"/>
        <end position="332"/>
    </location>
</feature>
<accession>A0ABY4YPQ0</accession>
<dbReference type="RefSeq" id="WP_252591385.1">
    <property type="nucleotide sequence ID" value="NZ_CP099489.1"/>
</dbReference>
<evidence type="ECO:0000313" key="5">
    <source>
        <dbReference type="Proteomes" id="UP001056455"/>
    </source>
</evidence>
<sequence>MGLRAHLRGLPAIAWRDERIAELRQSEKTLRARVAKAEGRLAKATEQLAEAEQERDLALSQAAGQKYSPKEPSWHTRIMEQARVGRFLSTKDTQREFPRRHLLEKLHNYELARSYGVATPRVIGSWPKVTEIPWDELPETFVVKSNRGYSGNGVLPLRREGDSFCFLDSGEGITAEEIVAHYQGARGLAAPYFVEEVLPGTGAVLPDDVKIFSFQGEVADVMLRRVTKHNDISSFTYRFLDAEGKDRGQVQERHRHDPDIAVPRDLAHMVEVARVLSKAVPVPFVRVDLYQVPDGVMLGELTPLPGSSGGFTREHDRLLGRMYDEAEARVNLDFARGRPYAVVLGPHDPDVTAPMSARTSLPD</sequence>
<dbReference type="PROSITE" id="PS50975">
    <property type="entry name" value="ATP_GRASP"/>
    <property type="match status" value="1"/>
</dbReference>
<keyword evidence="2" id="KW-0175">Coiled coil</keyword>
<dbReference type="Proteomes" id="UP001056455">
    <property type="component" value="Chromosome"/>
</dbReference>
<dbReference type="InterPro" id="IPR011761">
    <property type="entry name" value="ATP-grasp"/>
</dbReference>
<evidence type="ECO:0000313" key="4">
    <source>
        <dbReference type="EMBL" id="USQ78587.1"/>
    </source>
</evidence>
<dbReference type="Pfam" id="PF14305">
    <property type="entry name" value="ATPgrasp_TupA"/>
    <property type="match status" value="1"/>
</dbReference>
<keyword evidence="5" id="KW-1185">Reference proteome</keyword>
<evidence type="ECO:0000256" key="2">
    <source>
        <dbReference type="SAM" id="Coils"/>
    </source>
</evidence>
<gene>
    <name evidence="4" type="ORF">NF556_13205</name>
</gene>
<proteinExistence type="predicted"/>
<name>A0ABY4YPQ0_9MICO</name>
<dbReference type="SUPFAM" id="SSF56059">
    <property type="entry name" value="Glutathione synthetase ATP-binding domain-like"/>
    <property type="match status" value="1"/>
</dbReference>